<dbReference type="SUPFAM" id="SSF55729">
    <property type="entry name" value="Acyl-CoA N-acyltransferases (Nat)"/>
    <property type="match status" value="1"/>
</dbReference>
<gene>
    <name evidence="2" type="ORF">J2Y69_003106</name>
</gene>
<organism evidence="2 3">
    <name type="scientific">Microbacterium resistens</name>
    <dbReference type="NCBI Taxonomy" id="156977"/>
    <lineage>
        <taxon>Bacteria</taxon>
        <taxon>Bacillati</taxon>
        <taxon>Actinomycetota</taxon>
        <taxon>Actinomycetes</taxon>
        <taxon>Micrococcales</taxon>
        <taxon>Microbacteriaceae</taxon>
        <taxon>Microbacterium</taxon>
    </lineage>
</organism>
<reference evidence="2 3" key="1">
    <citation type="submission" date="2023-07" db="EMBL/GenBank/DDBJ databases">
        <title>Sorghum-associated microbial communities from plants grown in Nebraska, USA.</title>
        <authorList>
            <person name="Schachtman D."/>
        </authorList>
    </citation>
    <scope>NUCLEOTIDE SEQUENCE [LARGE SCALE GENOMIC DNA]</scope>
    <source>
        <strain evidence="2 3">2980</strain>
    </source>
</reference>
<comment type="caution">
    <text evidence="2">The sequence shown here is derived from an EMBL/GenBank/DDBJ whole genome shotgun (WGS) entry which is preliminary data.</text>
</comment>
<dbReference type="Proteomes" id="UP001259347">
    <property type="component" value="Unassembled WGS sequence"/>
</dbReference>
<keyword evidence="3" id="KW-1185">Reference proteome</keyword>
<name>A0ABU1SFY9_9MICO</name>
<dbReference type="PROSITE" id="PS51186">
    <property type="entry name" value="GNAT"/>
    <property type="match status" value="1"/>
</dbReference>
<accession>A0ABU1SFY9</accession>
<proteinExistence type="predicted"/>
<evidence type="ECO:0000259" key="1">
    <source>
        <dbReference type="PROSITE" id="PS51186"/>
    </source>
</evidence>
<dbReference type="Gene3D" id="3.40.630.30">
    <property type="match status" value="1"/>
</dbReference>
<evidence type="ECO:0000313" key="2">
    <source>
        <dbReference type="EMBL" id="MDR6868487.1"/>
    </source>
</evidence>
<dbReference type="InterPro" id="IPR000182">
    <property type="entry name" value="GNAT_dom"/>
</dbReference>
<dbReference type="EMBL" id="JAVDUM010000015">
    <property type="protein sequence ID" value="MDR6868487.1"/>
    <property type="molecule type" value="Genomic_DNA"/>
</dbReference>
<dbReference type="RefSeq" id="WP_310022357.1">
    <property type="nucleotide sequence ID" value="NZ_JAVDUM010000015.1"/>
</dbReference>
<sequence length="170" mass="18529">MTSVPPVVRRATLDDAGQIAEVHVASWRETYAGVIPDRLLGPETLTARHRMWSSILSLDPVPGTVVVAEREGRVIGFAFSGSSRHPDATRGIEPARDLHLFSLYLLAAEHGDGVGHALLEAALGNEPAQLWVLSANDRARAFYEQHQFCADGAEIVDPDLDGLVEIRMVR</sequence>
<dbReference type="CDD" id="cd04301">
    <property type="entry name" value="NAT_SF"/>
    <property type="match status" value="1"/>
</dbReference>
<dbReference type="Pfam" id="PF13508">
    <property type="entry name" value="Acetyltransf_7"/>
    <property type="match status" value="1"/>
</dbReference>
<feature type="domain" description="N-acetyltransferase" evidence="1">
    <location>
        <begin position="6"/>
        <end position="170"/>
    </location>
</feature>
<dbReference type="InterPro" id="IPR016181">
    <property type="entry name" value="Acyl_CoA_acyltransferase"/>
</dbReference>
<evidence type="ECO:0000313" key="3">
    <source>
        <dbReference type="Proteomes" id="UP001259347"/>
    </source>
</evidence>
<protein>
    <submittedName>
        <fullName evidence="2">GNAT superfamily N-acetyltransferase</fullName>
    </submittedName>
</protein>